<evidence type="ECO:0000256" key="3">
    <source>
        <dbReference type="ARBA" id="ARBA00023242"/>
    </source>
</evidence>
<dbReference type="GO" id="GO:0000172">
    <property type="term" value="C:ribonuclease MRP complex"/>
    <property type="evidence" value="ECO:0007669"/>
    <property type="project" value="InterPro"/>
</dbReference>
<dbReference type="InterPro" id="IPR012590">
    <property type="entry name" value="POPLD_dom"/>
</dbReference>
<gene>
    <name evidence="7" type="ORF">CTOB1V02_LOCUS8010</name>
</gene>
<feature type="compositionally biased region" description="Basic residues" evidence="4">
    <location>
        <begin position="90"/>
        <end position="100"/>
    </location>
</feature>
<dbReference type="InterPro" id="IPR009723">
    <property type="entry name" value="Pop1_N"/>
</dbReference>
<dbReference type="GO" id="GO:0001682">
    <property type="term" value="P:tRNA 5'-leader removal"/>
    <property type="evidence" value="ECO:0007669"/>
    <property type="project" value="InterPro"/>
</dbReference>
<accession>A0A7R8WJJ1</accession>
<proteinExistence type="predicted"/>
<evidence type="ECO:0000259" key="6">
    <source>
        <dbReference type="Pfam" id="PF08170"/>
    </source>
</evidence>
<keyword evidence="3" id="KW-0539">Nucleus</keyword>
<organism evidence="7">
    <name type="scientific">Cyprideis torosa</name>
    <dbReference type="NCBI Taxonomy" id="163714"/>
    <lineage>
        <taxon>Eukaryota</taxon>
        <taxon>Metazoa</taxon>
        <taxon>Ecdysozoa</taxon>
        <taxon>Arthropoda</taxon>
        <taxon>Crustacea</taxon>
        <taxon>Oligostraca</taxon>
        <taxon>Ostracoda</taxon>
        <taxon>Podocopa</taxon>
        <taxon>Podocopida</taxon>
        <taxon>Cytherocopina</taxon>
        <taxon>Cytheroidea</taxon>
        <taxon>Cytherideidae</taxon>
        <taxon>Cyprideis</taxon>
    </lineage>
</organism>
<comment type="subcellular location">
    <subcellularLocation>
        <location evidence="1">Nucleus</location>
    </subcellularLocation>
</comment>
<feature type="domain" description="POPLD" evidence="6">
    <location>
        <begin position="435"/>
        <end position="512"/>
    </location>
</feature>
<dbReference type="EMBL" id="OB662492">
    <property type="protein sequence ID" value="CAD7230147.1"/>
    <property type="molecule type" value="Genomic_DNA"/>
</dbReference>
<dbReference type="Pfam" id="PF06978">
    <property type="entry name" value="POP1_N"/>
    <property type="match status" value="1"/>
</dbReference>
<dbReference type="InterPro" id="IPR039182">
    <property type="entry name" value="Pop1"/>
</dbReference>
<evidence type="ECO:0000256" key="1">
    <source>
        <dbReference type="ARBA" id="ARBA00004123"/>
    </source>
</evidence>
<evidence type="ECO:0000256" key="4">
    <source>
        <dbReference type="SAM" id="MobiDB-lite"/>
    </source>
</evidence>
<dbReference type="GO" id="GO:0005655">
    <property type="term" value="C:nucleolar ribonuclease P complex"/>
    <property type="evidence" value="ECO:0007669"/>
    <property type="project" value="InterPro"/>
</dbReference>
<evidence type="ECO:0000256" key="2">
    <source>
        <dbReference type="ARBA" id="ARBA00022694"/>
    </source>
</evidence>
<dbReference type="Pfam" id="PF08170">
    <property type="entry name" value="POPLD"/>
    <property type="match status" value="1"/>
</dbReference>
<reference evidence="7" key="1">
    <citation type="submission" date="2020-11" db="EMBL/GenBank/DDBJ databases">
        <authorList>
            <person name="Tran Van P."/>
        </authorList>
    </citation>
    <scope>NUCLEOTIDE SEQUENCE</scope>
</reference>
<dbReference type="InterPro" id="IPR027266">
    <property type="entry name" value="TrmE/GcvT-like"/>
</dbReference>
<evidence type="ECO:0000259" key="5">
    <source>
        <dbReference type="Pfam" id="PF06978"/>
    </source>
</evidence>
<dbReference type="AlphaFoldDB" id="A0A7R8WJJ1"/>
<keyword evidence="2" id="KW-0819">tRNA processing</keyword>
<dbReference type="PANTHER" id="PTHR22731">
    <property type="entry name" value="RIBONUCLEASES P/MRP PROTEIN SUBUNIT POP1"/>
    <property type="match status" value="1"/>
</dbReference>
<dbReference type="SUPFAM" id="SSF103025">
    <property type="entry name" value="Folate-binding domain"/>
    <property type="match status" value="1"/>
</dbReference>
<name>A0A7R8WJJ1_9CRUS</name>
<protein>
    <submittedName>
        <fullName evidence="7">Uncharacterized protein</fullName>
    </submittedName>
</protein>
<feature type="region of interest" description="Disordered" evidence="4">
    <location>
        <begin position="52"/>
        <end position="101"/>
    </location>
</feature>
<feature type="domain" description="Pop1 N-terminal" evidence="5">
    <location>
        <begin position="106"/>
        <end position="173"/>
    </location>
</feature>
<dbReference type="OrthoDB" id="442863at2759"/>
<dbReference type="Gene3D" id="3.30.1360.120">
    <property type="entry name" value="Probable tRNA modification gtpase trme, domain 1"/>
    <property type="match status" value="1"/>
</dbReference>
<dbReference type="PANTHER" id="PTHR22731:SF3">
    <property type="entry name" value="RIBONUCLEASES P_MRP PROTEIN SUBUNIT POP1"/>
    <property type="match status" value="1"/>
</dbReference>
<sequence>MGSTEEHQRLPTLPFPTHVSMLRFVESRSREIAALNQELAFRHKNTLVLQRLPRHMRRRATSHNPKRLPRKLRPIHESQFRDGPPSASKRPSRKFRRRKRNLVDEYNRRQEAGKPRWLETHLWHSKRFRMRTLWNWRIPWQDNQKSQRSCYRASRQYALLNDLSFWGCLEMSGSEENLLEVLKGIRHPDCASLAPWHPDVLQGIRATMVTIATESHQVIGQAQLLWMPEPLPQDEVEAMDDEAVRSALDARKWKAKPFPTVAKCPEYSFGNGMSITDLKEAMVRFRIMGPKSSAVLSKVLSPIVEEDPVSKALTADLNGEGFAPKAILQMIVQDPRIRMPGRKTRIRDRDVAVVNGIQAASGGSVSAVPVGNAFSLWHSDVRDKISRQKIPDSEVNSWRRNKELKGIGEELHGTKVPVILIRIAGDEEGYCPSGGWDLLLPLGWGMAFWLPLVYHGVRIGGLREVMNNGNGICDFPQGWPDCPAGKEWEEMLNSARRETDLKRPQNKRTKFIGDLGFRADDPYKFPYEKLLESWGCQGTPRIHPVSSSDANLSWVRLRMCGKGRPLEDAQVCLEEKDGGPGRVIGYVSRLGSWYGDFSGRCVAYALVVNVLLDQPDVSYVLVRNLTTEVYRRAQLERLTFDHY</sequence>
<evidence type="ECO:0000313" key="7">
    <source>
        <dbReference type="EMBL" id="CAD7230147.1"/>
    </source>
</evidence>
<feature type="compositionally biased region" description="Basic residues" evidence="4">
    <location>
        <begin position="52"/>
        <end position="73"/>
    </location>
</feature>